<feature type="region of interest" description="Disordered" evidence="5">
    <location>
        <begin position="570"/>
        <end position="602"/>
    </location>
</feature>
<proteinExistence type="inferred from homology"/>
<keyword evidence="8" id="KW-1185">Reference proteome</keyword>
<feature type="region of interest" description="Disordered" evidence="5">
    <location>
        <begin position="1"/>
        <end position="21"/>
    </location>
</feature>
<accession>A0A9Q0H3L0</accession>
<evidence type="ECO:0000256" key="5">
    <source>
        <dbReference type="SAM" id="MobiDB-lite"/>
    </source>
</evidence>
<feature type="compositionally biased region" description="Polar residues" evidence="5">
    <location>
        <begin position="526"/>
        <end position="558"/>
    </location>
</feature>
<feature type="compositionally biased region" description="Polar residues" evidence="5">
    <location>
        <begin position="9"/>
        <end position="19"/>
    </location>
</feature>
<dbReference type="InterPro" id="IPR033467">
    <property type="entry name" value="Tesmin/TSO1-like_CXC"/>
</dbReference>
<dbReference type="OrthoDB" id="6283463at2759"/>
<dbReference type="Pfam" id="PF03638">
    <property type="entry name" value="TCR"/>
    <property type="match status" value="2"/>
</dbReference>
<feature type="coiled-coil region" evidence="4">
    <location>
        <begin position="155"/>
        <end position="182"/>
    </location>
</feature>
<comment type="subcellular location">
    <subcellularLocation>
        <location evidence="1">Nucleus</location>
    </subcellularLocation>
</comment>
<dbReference type="PANTHER" id="PTHR46159">
    <property type="entry name" value="PROTEIN TESMIN/TSO1-LIKE CXC 2"/>
    <property type="match status" value="1"/>
</dbReference>
<evidence type="ECO:0000313" key="7">
    <source>
        <dbReference type="EMBL" id="KAJ4956967.1"/>
    </source>
</evidence>
<dbReference type="GO" id="GO:0005634">
    <property type="term" value="C:nucleus"/>
    <property type="evidence" value="ECO:0007669"/>
    <property type="project" value="UniProtKB-SubCell"/>
</dbReference>
<comment type="similarity">
    <text evidence="2">Belongs to the lin-54 family.</text>
</comment>
<sequence>MDSPDGNRIISTSSASPHVQDSPFFNYVSNLSPIKPVKSVQLAQGFSELNIPPPPVFTSPRINSQGETNFLKRPQCSHSSNAEHSQQDASDKIVAAASDISSSSQNECDNKCSVRVQPCSPSGCFDEYLADSLDPEDSVNFIDSANLCLKQSNDVSEALESSSSLKDNIEKLNDNIDNKEGTRTEAVSSSRTLLEQAEGEVPEKLLFPDNPIESEAELQKKIGRLPGEYHVVISEKIGAHVESDLSIKHDSVTQNDENVVIQISKDLSSIISVEGEHENAVFDKKERSNCSTKPCQHRLEDVKLRTAEGGQEDEWDCTPQLLPESLQISQAYQDRDEKLGLISNGSLKTRMECDYEEASQHQRGMLRRCLQFEAAECRGNIVGSCCSQNPVNMTHGTPPDLGHPDFCNIGTSAASSPKQLPNLSQLAPSKLSQSPVKNTETRVDKVDKSVQDCGTHVTATVPTGIGLHLNSIVHSSASSTGVTASMKLVEESYVSVREQKSFYFINRDFQGDSMSSSLPLRMVGEISSNTDDGQQGQVMHGASSASYQSPHSMKAVKNSQQLKLMEHHLIPSHKRKSASKSADMLEELNQSSPKKGRQKASYNNENEGCKRCNCKRSKCLKLYCECFAAGVYCADPCACQECFNKPEYEDTVVETRQQIESRNPLAFAPKIVQRVSESSANSGEDINRMTPSSARHKRGCNCKRSLCLKKYCECYQSGVGCSEACRCEGCKNVYGMKEEMIYNRVFGERWEGLSNEKVDMVEARINISHLEHSHPHRLSPLTPPFDCSNHGNSVPKPRVPARRCLPSPESSSSALSSYGKSPRSPSNDYERQSKMGREVLDIVPYDQDLVCIKAGRVDQLSSRWDGFSDICNLTPLPHPPSKTTASLASSNTSDREKVSRTSLCHGSGHLSSVGSLCWHSSPITPMPRLGGSKFPPKPDPDNGLYDFLGDDTPEILKDTATPINAVKASSPNKKRVSPPHSRLHELRSSSSLALRSGRKFILQAVPLFPALTPDSDPKSSGDQ</sequence>
<evidence type="ECO:0000256" key="1">
    <source>
        <dbReference type="ARBA" id="ARBA00004123"/>
    </source>
</evidence>
<feature type="region of interest" description="Disordered" evidence="5">
    <location>
        <begin position="71"/>
        <end position="91"/>
    </location>
</feature>
<feature type="region of interest" description="Disordered" evidence="5">
    <location>
        <begin position="525"/>
        <end position="558"/>
    </location>
</feature>
<evidence type="ECO:0000256" key="3">
    <source>
        <dbReference type="ARBA" id="ARBA00023242"/>
    </source>
</evidence>
<dbReference type="PANTHER" id="PTHR46159:SF6">
    <property type="entry name" value="OS12G0605300 PROTEIN"/>
    <property type="match status" value="1"/>
</dbReference>
<dbReference type="Proteomes" id="UP001141806">
    <property type="component" value="Unassembled WGS sequence"/>
</dbReference>
<evidence type="ECO:0000256" key="4">
    <source>
        <dbReference type="SAM" id="Coils"/>
    </source>
</evidence>
<feature type="compositionally biased region" description="Low complexity" evidence="5">
    <location>
        <begin position="806"/>
        <end position="822"/>
    </location>
</feature>
<gene>
    <name evidence="7" type="ORF">NE237_013750</name>
</gene>
<feature type="domain" description="CRC" evidence="6">
    <location>
        <begin position="608"/>
        <end position="735"/>
    </location>
</feature>
<feature type="region of interest" description="Disordered" evidence="5">
    <location>
        <begin position="798"/>
        <end position="831"/>
    </location>
</feature>
<protein>
    <recommendedName>
        <fullName evidence="6">CRC domain-containing protein</fullName>
    </recommendedName>
</protein>
<reference evidence="7" key="1">
    <citation type="journal article" date="2023" name="Plant J.">
        <title>The genome of the king protea, Protea cynaroides.</title>
        <authorList>
            <person name="Chang J."/>
            <person name="Duong T.A."/>
            <person name="Schoeman C."/>
            <person name="Ma X."/>
            <person name="Roodt D."/>
            <person name="Barker N."/>
            <person name="Li Z."/>
            <person name="Van de Peer Y."/>
            <person name="Mizrachi E."/>
        </authorList>
    </citation>
    <scope>NUCLEOTIDE SEQUENCE</scope>
    <source>
        <tissue evidence="7">Young leaves</tissue>
    </source>
</reference>
<dbReference type="PROSITE" id="PS51634">
    <property type="entry name" value="CRC"/>
    <property type="match status" value="1"/>
</dbReference>
<organism evidence="7 8">
    <name type="scientific">Protea cynaroides</name>
    <dbReference type="NCBI Taxonomy" id="273540"/>
    <lineage>
        <taxon>Eukaryota</taxon>
        <taxon>Viridiplantae</taxon>
        <taxon>Streptophyta</taxon>
        <taxon>Embryophyta</taxon>
        <taxon>Tracheophyta</taxon>
        <taxon>Spermatophyta</taxon>
        <taxon>Magnoliopsida</taxon>
        <taxon>Proteales</taxon>
        <taxon>Proteaceae</taxon>
        <taxon>Protea</taxon>
    </lineage>
</organism>
<dbReference type="EMBL" id="JAMYWD010000011">
    <property type="protein sequence ID" value="KAJ4956967.1"/>
    <property type="molecule type" value="Genomic_DNA"/>
</dbReference>
<dbReference type="SMART" id="SM01114">
    <property type="entry name" value="CXC"/>
    <property type="match status" value="2"/>
</dbReference>
<dbReference type="InterPro" id="IPR005172">
    <property type="entry name" value="CRC"/>
</dbReference>
<feature type="region of interest" description="Disordered" evidence="5">
    <location>
        <begin position="961"/>
        <end position="990"/>
    </location>
</feature>
<evidence type="ECO:0000313" key="8">
    <source>
        <dbReference type="Proteomes" id="UP001141806"/>
    </source>
</evidence>
<comment type="caution">
    <text evidence="7">The sequence shown here is derived from an EMBL/GenBank/DDBJ whole genome shotgun (WGS) entry which is preliminary data.</text>
</comment>
<name>A0A9Q0H3L0_9MAGN</name>
<dbReference type="InterPro" id="IPR044522">
    <property type="entry name" value="TSO1-like"/>
</dbReference>
<keyword evidence="4" id="KW-0175">Coiled coil</keyword>
<dbReference type="AlphaFoldDB" id="A0A9Q0H3L0"/>
<evidence type="ECO:0000259" key="6">
    <source>
        <dbReference type="PROSITE" id="PS51634"/>
    </source>
</evidence>
<keyword evidence="3" id="KW-0539">Nucleus</keyword>
<evidence type="ECO:0000256" key="2">
    <source>
        <dbReference type="ARBA" id="ARBA00007267"/>
    </source>
</evidence>
<dbReference type="GO" id="GO:0003700">
    <property type="term" value="F:DNA-binding transcription factor activity"/>
    <property type="evidence" value="ECO:0007669"/>
    <property type="project" value="InterPro"/>
</dbReference>